<gene>
    <name evidence="1" type="ORF">ACFFGT_14075</name>
</gene>
<organism evidence="1 2">
    <name type="scientific">Mucilaginibacter angelicae</name>
    <dbReference type="NCBI Taxonomy" id="869718"/>
    <lineage>
        <taxon>Bacteria</taxon>
        <taxon>Pseudomonadati</taxon>
        <taxon>Bacteroidota</taxon>
        <taxon>Sphingobacteriia</taxon>
        <taxon>Sphingobacteriales</taxon>
        <taxon>Sphingobacteriaceae</taxon>
        <taxon>Mucilaginibacter</taxon>
    </lineage>
</organism>
<protein>
    <recommendedName>
        <fullName evidence="3">VCBS repeat-containing protein</fullName>
    </recommendedName>
</protein>
<keyword evidence="2" id="KW-1185">Reference proteome</keyword>
<proteinExistence type="predicted"/>
<name>A0ABV6L7B4_9SPHI</name>
<evidence type="ECO:0008006" key="3">
    <source>
        <dbReference type="Google" id="ProtNLM"/>
    </source>
</evidence>
<accession>A0ABV6L7B4</accession>
<sequence>MNLIYKTLLLFLSFNNTHQLFCSSTKPVLNFVIPKGDSVIQRETVIVDGNRYTFINILSDSPGYKFYIKNKSGKTVYTYKDGSALYFKLNDFNSDGYKDAILELRGVDSGQQDLIIYDAKSKRFKLAGNCSNAEKIPKTKYYYSYEDCCMGRYWSSDLFYISESKIINIGHIKYNDDSGLYFFKLTGKKKILLKKWRVRINGDTPVTTGPHIDFDLGHYWIKHWSSFVNN</sequence>
<dbReference type="Proteomes" id="UP001589828">
    <property type="component" value="Unassembled WGS sequence"/>
</dbReference>
<evidence type="ECO:0000313" key="1">
    <source>
        <dbReference type="EMBL" id="MFC0515342.1"/>
    </source>
</evidence>
<dbReference type="RefSeq" id="WP_377023177.1">
    <property type="nucleotide sequence ID" value="NZ_JBHLTS010000022.1"/>
</dbReference>
<dbReference type="EMBL" id="JBHLTS010000022">
    <property type="protein sequence ID" value="MFC0515342.1"/>
    <property type="molecule type" value="Genomic_DNA"/>
</dbReference>
<comment type="caution">
    <text evidence="1">The sequence shown here is derived from an EMBL/GenBank/DDBJ whole genome shotgun (WGS) entry which is preliminary data.</text>
</comment>
<reference evidence="1 2" key="1">
    <citation type="submission" date="2024-09" db="EMBL/GenBank/DDBJ databases">
        <authorList>
            <person name="Sun Q."/>
            <person name="Mori K."/>
        </authorList>
    </citation>
    <scope>NUCLEOTIDE SEQUENCE [LARGE SCALE GENOMIC DNA]</scope>
    <source>
        <strain evidence="1 2">NCAIM B.02415</strain>
    </source>
</reference>
<evidence type="ECO:0000313" key="2">
    <source>
        <dbReference type="Proteomes" id="UP001589828"/>
    </source>
</evidence>